<feature type="transmembrane region" description="Helical" evidence="11">
    <location>
        <begin position="530"/>
        <end position="550"/>
    </location>
</feature>
<keyword evidence="7" id="KW-0256">Endoplasmic reticulum</keyword>
<comment type="caution">
    <text evidence="12">The sequence shown here is derived from an EMBL/GenBank/DDBJ whole genome shotgun (WGS) entry which is preliminary data.</text>
</comment>
<keyword evidence="6 11" id="KW-0812">Transmembrane</keyword>
<evidence type="ECO:0000256" key="8">
    <source>
        <dbReference type="ARBA" id="ARBA00022989"/>
    </source>
</evidence>
<dbReference type="Gene3D" id="3.40.720.10">
    <property type="entry name" value="Alkaline Phosphatase, subunit A"/>
    <property type="match status" value="1"/>
</dbReference>
<gene>
    <name evidence="12" type="ORF">EWM64_g9921</name>
</gene>
<dbReference type="GO" id="GO:0005789">
    <property type="term" value="C:endoplasmic reticulum membrane"/>
    <property type="evidence" value="ECO:0007669"/>
    <property type="project" value="UniProtKB-SubCell"/>
</dbReference>
<dbReference type="GO" id="GO:0006506">
    <property type="term" value="P:GPI anchor biosynthetic process"/>
    <property type="evidence" value="ECO:0007669"/>
    <property type="project" value="UniProtKB-UniPathway"/>
</dbReference>
<comment type="similarity">
    <text evidence="3">Belongs to the PIGG/PIGN/PIGO family. PIGO subfamily.</text>
</comment>
<feature type="transmembrane region" description="Helical" evidence="11">
    <location>
        <begin position="699"/>
        <end position="724"/>
    </location>
</feature>
<keyword evidence="9 11" id="KW-0472">Membrane</keyword>
<dbReference type="GO" id="GO:0051377">
    <property type="term" value="F:mannose-ethanolamine phosphotransferase activity"/>
    <property type="evidence" value="ECO:0007669"/>
    <property type="project" value="InterPro"/>
</dbReference>
<feature type="transmembrane region" description="Helical" evidence="11">
    <location>
        <begin position="656"/>
        <end position="679"/>
    </location>
</feature>
<evidence type="ECO:0000256" key="9">
    <source>
        <dbReference type="ARBA" id="ARBA00023136"/>
    </source>
</evidence>
<comment type="pathway">
    <text evidence="2">Glycolipid biosynthesis; glycosylphosphatidylinositol-anchor biosynthesis.</text>
</comment>
<dbReference type="PANTHER" id="PTHR23071">
    <property type="entry name" value="PHOSPHATIDYLINOSITOL GLYCAN"/>
    <property type="match status" value="1"/>
</dbReference>
<feature type="transmembrane region" description="Helical" evidence="11">
    <location>
        <begin position="582"/>
        <end position="601"/>
    </location>
</feature>
<dbReference type="AlphaFoldDB" id="A0A4Y9ZJR4"/>
<reference evidence="12 13" key="1">
    <citation type="submission" date="2019-02" db="EMBL/GenBank/DDBJ databases">
        <title>Genome sequencing of the rare red list fungi Hericium alpestre (H. flagellum).</title>
        <authorList>
            <person name="Buettner E."/>
            <person name="Kellner H."/>
        </authorList>
    </citation>
    <scope>NUCLEOTIDE SEQUENCE [LARGE SCALE GENOMIC DNA]</scope>
    <source>
        <strain evidence="12 13">DSM 108284</strain>
    </source>
</reference>
<keyword evidence="4" id="KW-0337">GPI-anchor biosynthesis</keyword>
<feature type="non-terminal residue" evidence="12">
    <location>
        <position position="803"/>
    </location>
</feature>
<dbReference type="STRING" id="135208.A0A4Y9ZJR4"/>
<name>A0A4Y9ZJR4_9AGAM</name>
<keyword evidence="13" id="KW-1185">Reference proteome</keyword>
<dbReference type="SUPFAM" id="SSF53649">
    <property type="entry name" value="Alkaline phosphatase-like"/>
    <property type="match status" value="1"/>
</dbReference>
<evidence type="ECO:0000256" key="1">
    <source>
        <dbReference type="ARBA" id="ARBA00004477"/>
    </source>
</evidence>
<dbReference type="OrthoDB" id="3234275at2759"/>
<keyword evidence="10" id="KW-0325">Glycoprotein</keyword>
<feature type="transmembrane region" description="Helical" evidence="11">
    <location>
        <begin position="504"/>
        <end position="523"/>
    </location>
</feature>
<dbReference type="Pfam" id="PF01663">
    <property type="entry name" value="Phosphodiest"/>
    <property type="match status" value="1"/>
</dbReference>
<feature type="transmembrane region" description="Helical" evidence="11">
    <location>
        <begin position="744"/>
        <end position="770"/>
    </location>
</feature>
<feature type="transmembrane region" description="Helical" evidence="11">
    <location>
        <begin position="628"/>
        <end position="644"/>
    </location>
</feature>
<comment type="subcellular location">
    <subcellularLocation>
        <location evidence="1">Endoplasmic reticulum membrane</location>
        <topology evidence="1">Multi-pass membrane protein</topology>
    </subcellularLocation>
</comment>
<dbReference type="CDD" id="cd16023">
    <property type="entry name" value="GPI_EPT_3"/>
    <property type="match status" value="1"/>
</dbReference>
<dbReference type="Proteomes" id="UP000298061">
    <property type="component" value="Unassembled WGS sequence"/>
</dbReference>
<dbReference type="PANTHER" id="PTHR23071:SF1">
    <property type="entry name" value="GPI ETHANOLAMINE PHOSPHATE TRANSFERASE 3"/>
    <property type="match status" value="1"/>
</dbReference>
<sequence length="803" mass="88395">MSLKTTSLLLFLAFLHLSGIYLFTRGFLLSRLALSSVTSCASTPSTCTLPPTHRKAVLLIIDALRFDFLSPNPPQPPSPYHHNVITLPQELTAKYPRNSFLFNAHADPPTTTLQRIKGIVTGSLPTFVDMGANFGGSSIAEDSIIKQLSMANKSIAFMGDDTWMSVFPTTFHPNMTHPFDSFNVEDLHTVDNGVIAHLFPLLMDSPHAKEWDFLIGHFLGLDHVGHRVGPDHPSMKAKQEQMNDVLTRVVDAMDDDTVLVVMGDHGMDRKGDHGGDGDLEVSSAMWIYSKGPELSIAEPAIPSQLVQYTRFPGAPKDHRWVQQIDLVPTLSLLLGLPIPFNNLGTVIPELFWRDPSGSEFRRAMGLNTRQIKEYLETYRSSSAGGELDAVWNELQSSWSKATAYASQENVHLHVAFTRLALETCRSLWAQFSIGLMGFGLSILILSVGVGWSLYQRIGRNVGDWDTWTARLTRNYLVASAGGAVIGASAWMPMQALEPFKGISILQFGLFGAALGSGLVVLFSSQLQIQVSWSIVITVLHTVAFFSNSYTFWEDRILTFFLLSTLVPPFLASFSAPTSHLRWHIFLYSVVFAVCVRLMAFSTVCREEQHPWCSVTYYAGGTVAEPPKLVLALAVPFCFFVPWVINRQLAVSKSNNGVASIFLPYILPPTLLAGTVYWILEWIDSMEFVAGTVDFRLLRTILGRTSMAALLIAGGLLWTLVPICLQISTVTVPPSASEPQPKQKVTVFGFANAFGAPYLIFWCIALGLVWITTQLTGQIALGLAAVALLAHLEIADGMRDAQAL</sequence>
<organism evidence="12 13">
    <name type="scientific">Hericium alpestre</name>
    <dbReference type="NCBI Taxonomy" id="135208"/>
    <lineage>
        <taxon>Eukaryota</taxon>
        <taxon>Fungi</taxon>
        <taxon>Dikarya</taxon>
        <taxon>Basidiomycota</taxon>
        <taxon>Agaricomycotina</taxon>
        <taxon>Agaricomycetes</taxon>
        <taxon>Russulales</taxon>
        <taxon>Hericiaceae</taxon>
        <taxon>Hericium</taxon>
    </lineage>
</organism>
<evidence type="ECO:0000313" key="12">
    <source>
        <dbReference type="EMBL" id="TFY74091.1"/>
    </source>
</evidence>
<evidence type="ECO:0000256" key="3">
    <source>
        <dbReference type="ARBA" id="ARBA00008695"/>
    </source>
</evidence>
<feature type="transmembrane region" description="Helical" evidence="11">
    <location>
        <begin position="475"/>
        <end position="492"/>
    </location>
</feature>
<protein>
    <submittedName>
        <fullName evidence="12">Uncharacterized protein</fullName>
    </submittedName>
</protein>
<feature type="transmembrane region" description="Helical" evidence="11">
    <location>
        <begin position="556"/>
        <end position="575"/>
    </location>
</feature>
<proteinExistence type="inferred from homology"/>
<evidence type="ECO:0000256" key="11">
    <source>
        <dbReference type="SAM" id="Phobius"/>
    </source>
</evidence>
<feature type="transmembrane region" description="Helical" evidence="11">
    <location>
        <begin position="776"/>
        <end position="794"/>
    </location>
</feature>
<evidence type="ECO:0000256" key="4">
    <source>
        <dbReference type="ARBA" id="ARBA00022502"/>
    </source>
</evidence>
<dbReference type="InterPro" id="IPR039524">
    <property type="entry name" value="PIGO/GPI13"/>
</dbReference>
<accession>A0A4Y9ZJR4</accession>
<evidence type="ECO:0000256" key="6">
    <source>
        <dbReference type="ARBA" id="ARBA00022692"/>
    </source>
</evidence>
<keyword evidence="8 11" id="KW-1133">Transmembrane helix</keyword>
<dbReference type="EMBL" id="SFCI01002306">
    <property type="protein sequence ID" value="TFY74091.1"/>
    <property type="molecule type" value="Genomic_DNA"/>
</dbReference>
<evidence type="ECO:0000313" key="13">
    <source>
        <dbReference type="Proteomes" id="UP000298061"/>
    </source>
</evidence>
<dbReference type="UniPathway" id="UPA00196"/>
<dbReference type="InterPro" id="IPR002591">
    <property type="entry name" value="Phosphodiest/P_Trfase"/>
</dbReference>
<evidence type="ECO:0000256" key="10">
    <source>
        <dbReference type="ARBA" id="ARBA00023180"/>
    </source>
</evidence>
<feature type="transmembrane region" description="Helical" evidence="11">
    <location>
        <begin position="427"/>
        <end position="454"/>
    </location>
</feature>
<keyword evidence="5" id="KW-0808">Transferase</keyword>
<dbReference type="InterPro" id="IPR037675">
    <property type="entry name" value="PIG-O_N"/>
</dbReference>
<dbReference type="InterPro" id="IPR017850">
    <property type="entry name" value="Alkaline_phosphatase_core_sf"/>
</dbReference>
<evidence type="ECO:0000256" key="7">
    <source>
        <dbReference type="ARBA" id="ARBA00022824"/>
    </source>
</evidence>
<evidence type="ECO:0000256" key="5">
    <source>
        <dbReference type="ARBA" id="ARBA00022679"/>
    </source>
</evidence>
<evidence type="ECO:0000256" key="2">
    <source>
        <dbReference type="ARBA" id="ARBA00004687"/>
    </source>
</evidence>